<name>A0AAU9JYS0_9CILI</name>
<feature type="transmembrane region" description="Helical" evidence="1">
    <location>
        <begin position="73"/>
        <end position="92"/>
    </location>
</feature>
<sequence>MTKLSLATILSYLGTFWLGILCCQATVSLAACLYALLSSSNDCEDPVRAWLIVQASALPGLLLIYLFTKKFGLILWTLFIIPWAALGTIWAIDGDCSNDFPEGYVAAGILIITDYTLLGLITIAACIFGISACIGQGLLSEYQEIK</sequence>
<dbReference type="PROSITE" id="PS51257">
    <property type="entry name" value="PROKAR_LIPOPROTEIN"/>
    <property type="match status" value="1"/>
</dbReference>
<dbReference type="AlphaFoldDB" id="A0AAU9JYS0"/>
<dbReference type="EMBL" id="CAJZBQ010000052">
    <property type="protein sequence ID" value="CAG9330869.1"/>
    <property type="molecule type" value="Genomic_DNA"/>
</dbReference>
<feature type="transmembrane region" description="Helical" evidence="1">
    <location>
        <begin position="12"/>
        <end position="37"/>
    </location>
</feature>
<feature type="transmembrane region" description="Helical" evidence="1">
    <location>
        <begin position="104"/>
        <end position="130"/>
    </location>
</feature>
<reference evidence="2" key="1">
    <citation type="submission" date="2021-09" db="EMBL/GenBank/DDBJ databases">
        <authorList>
            <consortium name="AG Swart"/>
            <person name="Singh M."/>
            <person name="Singh A."/>
            <person name="Seah K."/>
            <person name="Emmerich C."/>
        </authorList>
    </citation>
    <scope>NUCLEOTIDE SEQUENCE</scope>
    <source>
        <strain evidence="2">ATCC30299</strain>
    </source>
</reference>
<organism evidence="2 3">
    <name type="scientific">Blepharisma stoltei</name>
    <dbReference type="NCBI Taxonomy" id="1481888"/>
    <lineage>
        <taxon>Eukaryota</taxon>
        <taxon>Sar</taxon>
        <taxon>Alveolata</taxon>
        <taxon>Ciliophora</taxon>
        <taxon>Postciliodesmatophora</taxon>
        <taxon>Heterotrichea</taxon>
        <taxon>Heterotrichida</taxon>
        <taxon>Blepharismidae</taxon>
        <taxon>Blepharisma</taxon>
    </lineage>
</organism>
<keyword evidence="1" id="KW-0472">Membrane</keyword>
<evidence type="ECO:0000313" key="3">
    <source>
        <dbReference type="Proteomes" id="UP001162131"/>
    </source>
</evidence>
<dbReference type="Proteomes" id="UP001162131">
    <property type="component" value="Unassembled WGS sequence"/>
</dbReference>
<keyword evidence="3" id="KW-1185">Reference proteome</keyword>
<accession>A0AAU9JYS0</accession>
<gene>
    <name evidence="2" type="ORF">BSTOLATCC_MIC52279</name>
</gene>
<evidence type="ECO:0000313" key="2">
    <source>
        <dbReference type="EMBL" id="CAG9330869.1"/>
    </source>
</evidence>
<keyword evidence="1" id="KW-0812">Transmembrane</keyword>
<feature type="transmembrane region" description="Helical" evidence="1">
    <location>
        <begin position="49"/>
        <end position="66"/>
    </location>
</feature>
<comment type="caution">
    <text evidence="2">The sequence shown here is derived from an EMBL/GenBank/DDBJ whole genome shotgun (WGS) entry which is preliminary data.</text>
</comment>
<keyword evidence="1" id="KW-1133">Transmembrane helix</keyword>
<evidence type="ECO:0000256" key="1">
    <source>
        <dbReference type="SAM" id="Phobius"/>
    </source>
</evidence>
<protein>
    <submittedName>
        <fullName evidence="2">Uncharacterized protein</fullName>
    </submittedName>
</protein>
<proteinExistence type="predicted"/>